<comment type="caution">
    <text evidence="2">The sequence shown here is derived from an EMBL/GenBank/DDBJ whole genome shotgun (WGS) entry which is preliminary data.</text>
</comment>
<evidence type="ECO:0000313" key="3">
    <source>
        <dbReference type="Proteomes" id="UP001597114"/>
    </source>
</evidence>
<protein>
    <submittedName>
        <fullName evidence="2">Phospholipase D-like domain-containing protein DpdK</fullName>
    </submittedName>
</protein>
<proteinExistence type="predicted"/>
<reference evidence="3" key="1">
    <citation type="journal article" date="2019" name="Int. J. Syst. Evol. Microbiol.">
        <title>The Global Catalogue of Microorganisms (GCM) 10K type strain sequencing project: providing services to taxonomists for standard genome sequencing and annotation.</title>
        <authorList>
            <consortium name="The Broad Institute Genomics Platform"/>
            <consortium name="The Broad Institute Genome Sequencing Center for Infectious Disease"/>
            <person name="Wu L."/>
            <person name="Ma J."/>
        </authorList>
    </citation>
    <scope>NUCLEOTIDE SEQUENCE [LARGE SCALE GENOMIC DNA]</scope>
    <source>
        <strain evidence="3">CCM 7043</strain>
    </source>
</reference>
<name>A0ABW4EY16_9PSEU</name>
<evidence type="ECO:0000259" key="1">
    <source>
        <dbReference type="Pfam" id="PF13091"/>
    </source>
</evidence>
<dbReference type="Proteomes" id="UP001597114">
    <property type="component" value="Unassembled WGS sequence"/>
</dbReference>
<dbReference type="Gene3D" id="3.30.870.10">
    <property type="entry name" value="Endonuclease Chain A"/>
    <property type="match status" value="1"/>
</dbReference>
<dbReference type="EMBL" id="JBHUCO010000015">
    <property type="protein sequence ID" value="MFD1518885.1"/>
    <property type="molecule type" value="Genomic_DNA"/>
</dbReference>
<dbReference type="NCBIfam" id="NF041068">
    <property type="entry name" value="DpdK"/>
    <property type="match status" value="1"/>
</dbReference>
<accession>A0ABW4EY16</accession>
<feature type="domain" description="Phospholipase D-like" evidence="1">
    <location>
        <begin position="91"/>
        <end position="169"/>
    </location>
</feature>
<dbReference type="SUPFAM" id="SSF56024">
    <property type="entry name" value="Phospholipase D/nuclease"/>
    <property type="match status" value="1"/>
</dbReference>
<gene>
    <name evidence="2" type="primary">dpdK</name>
    <name evidence="2" type="ORF">ACFSJD_15420</name>
</gene>
<dbReference type="RefSeq" id="WP_344718155.1">
    <property type="nucleotide sequence ID" value="NZ_BAAAUS010000001.1"/>
</dbReference>
<sequence>MSSRTLRRGHARTTDDLRSLLQTLFVAELLQPTQELWLISPWISDIAVIDNGHGGFGDLHSEWGARDIRLSEVLAQLMSAGTHVYVEVRPDERNARFLQRLQSAGAASAALHVRISEVLHEKGLLSDSFLLSGSMNFTYSGVRLLDELVRYDTGPSVIAEARLAFRARWNGVAG</sequence>
<keyword evidence="3" id="KW-1185">Reference proteome</keyword>
<dbReference type="Pfam" id="PF13091">
    <property type="entry name" value="PLDc_2"/>
    <property type="match status" value="1"/>
</dbReference>
<dbReference type="InterPro" id="IPR025202">
    <property type="entry name" value="PLD-like_dom"/>
</dbReference>
<evidence type="ECO:0000313" key="2">
    <source>
        <dbReference type="EMBL" id="MFD1518885.1"/>
    </source>
</evidence>
<organism evidence="2 3">
    <name type="scientific">Pseudonocardia yunnanensis</name>
    <dbReference type="NCBI Taxonomy" id="58107"/>
    <lineage>
        <taxon>Bacteria</taxon>
        <taxon>Bacillati</taxon>
        <taxon>Actinomycetota</taxon>
        <taxon>Actinomycetes</taxon>
        <taxon>Pseudonocardiales</taxon>
        <taxon>Pseudonocardiaceae</taxon>
        <taxon>Pseudonocardia</taxon>
    </lineage>
</organism>